<dbReference type="AlphaFoldDB" id="C0DSK3"/>
<dbReference type="Proteomes" id="UP000005837">
    <property type="component" value="Unassembled WGS sequence"/>
</dbReference>
<proteinExistence type="predicted"/>
<dbReference type="Gene3D" id="1.25.40.10">
    <property type="entry name" value="Tetratricopeptide repeat domain"/>
    <property type="match status" value="1"/>
</dbReference>
<accession>C0DSK3</accession>
<dbReference type="HOGENOM" id="CLU_1105779_0_0_4"/>
<organism evidence="1 2">
    <name type="scientific">Eikenella corrodens ATCC 23834</name>
    <dbReference type="NCBI Taxonomy" id="546274"/>
    <lineage>
        <taxon>Bacteria</taxon>
        <taxon>Pseudomonadati</taxon>
        <taxon>Pseudomonadota</taxon>
        <taxon>Betaproteobacteria</taxon>
        <taxon>Neisseriales</taxon>
        <taxon>Neisseriaceae</taxon>
        <taxon>Eikenella</taxon>
    </lineage>
</organism>
<evidence type="ECO:0000313" key="2">
    <source>
        <dbReference type="Proteomes" id="UP000005837"/>
    </source>
</evidence>
<name>C0DSK3_EIKCO</name>
<gene>
    <name evidence="1" type="ORF">EIKCOROL_00326</name>
</gene>
<evidence type="ECO:0000313" key="1">
    <source>
        <dbReference type="EMBL" id="EEG25026.1"/>
    </source>
</evidence>
<dbReference type="InterPro" id="IPR011990">
    <property type="entry name" value="TPR-like_helical_dom_sf"/>
</dbReference>
<dbReference type="EMBL" id="ACEA01000005">
    <property type="protein sequence ID" value="EEG25026.1"/>
    <property type="molecule type" value="Genomic_DNA"/>
</dbReference>
<comment type="caution">
    <text evidence="1">The sequence shown here is derived from an EMBL/GenBank/DDBJ whole genome shotgun (WGS) entry which is preliminary data.</text>
</comment>
<dbReference type="SUPFAM" id="SSF48452">
    <property type="entry name" value="TPR-like"/>
    <property type="match status" value="1"/>
</dbReference>
<evidence type="ECO:0008006" key="3">
    <source>
        <dbReference type="Google" id="ProtNLM"/>
    </source>
</evidence>
<sequence>MTRNIMKKHLLVILLALAAPATLAAPYQPLNLQSLVSGSPEHPPINVNMPAVQRAFDNLAAHAAEYPVQFDNDADRRRAIADLQPLGVLLDSLVQNNTPRAGAAPSQGYLVLLQMRARLNWMGHNLDQAGYAERAEADYARLLALAPAAAKPAVQGEFGNFLASSARMERAIPMLHAAYQAGHQESGRDLATALLTQNKRSEALPLLREYVRNFPQDQKGRAILNAVEQGRVETHAVYPSHLQRMPKQHRH</sequence>
<reference evidence="1 2" key="1">
    <citation type="submission" date="2009-01" db="EMBL/GenBank/DDBJ databases">
        <authorList>
            <person name="Fulton L."/>
            <person name="Clifton S."/>
            <person name="Chinwalla A.T."/>
            <person name="Mitreva M."/>
            <person name="Sodergren E."/>
            <person name="Weinstock G."/>
            <person name="Clifton S."/>
            <person name="Dooling D.J."/>
            <person name="Fulton B."/>
            <person name="Minx P."/>
            <person name="Pepin K.H."/>
            <person name="Johnson M."/>
            <person name="Bhonagiri V."/>
            <person name="Nash W.E."/>
            <person name="Mardis E.R."/>
            <person name="Wilson R.K."/>
        </authorList>
    </citation>
    <scope>NUCLEOTIDE SEQUENCE [LARGE SCALE GENOMIC DNA]</scope>
    <source>
        <strain evidence="1 2">ATCC 23834</strain>
    </source>
</reference>
<protein>
    <recommendedName>
        <fullName evidence="3">Tetratricopeptide repeat protein</fullName>
    </recommendedName>
</protein>
<dbReference type="eggNOG" id="COG0457">
    <property type="taxonomic scope" value="Bacteria"/>
</dbReference>